<dbReference type="Pfam" id="PF16335">
    <property type="entry name" value="GtaA_6_Hairpin"/>
    <property type="match status" value="1"/>
</dbReference>
<evidence type="ECO:0000256" key="1">
    <source>
        <dbReference type="SAM" id="SignalP"/>
    </source>
</evidence>
<feature type="domain" description="Glutaminase A N-terminal" evidence="3">
    <location>
        <begin position="104"/>
        <end position="326"/>
    </location>
</feature>
<gene>
    <name evidence="4" type="ORF">VNI00_006867</name>
</gene>
<reference evidence="4 5" key="1">
    <citation type="submission" date="2024-01" db="EMBL/GenBank/DDBJ databases">
        <title>A draft genome for a cacao thread blight-causing isolate of Paramarasmius palmivorus.</title>
        <authorList>
            <person name="Baruah I.K."/>
            <person name="Bukari Y."/>
            <person name="Amoako-Attah I."/>
            <person name="Meinhardt L.W."/>
            <person name="Bailey B.A."/>
            <person name="Cohen S.P."/>
        </authorList>
    </citation>
    <scope>NUCLEOTIDE SEQUENCE [LARGE SCALE GENOMIC DNA]</scope>
    <source>
        <strain evidence="4 5">GH-12</strain>
    </source>
</reference>
<dbReference type="PANTHER" id="PTHR31987">
    <property type="entry name" value="GLUTAMINASE A-RELATED"/>
    <property type="match status" value="1"/>
</dbReference>
<dbReference type="Proteomes" id="UP001383192">
    <property type="component" value="Unassembled WGS sequence"/>
</dbReference>
<dbReference type="AlphaFoldDB" id="A0AAW0D9T3"/>
<evidence type="ECO:0000313" key="5">
    <source>
        <dbReference type="Proteomes" id="UP001383192"/>
    </source>
</evidence>
<dbReference type="GO" id="GO:0005975">
    <property type="term" value="P:carbohydrate metabolic process"/>
    <property type="evidence" value="ECO:0007669"/>
    <property type="project" value="InterPro"/>
</dbReference>
<dbReference type="EMBL" id="JAYKXP010000021">
    <property type="protein sequence ID" value="KAK7047201.1"/>
    <property type="molecule type" value="Genomic_DNA"/>
</dbReference>
<dbReference type="PANTHER" id="PTHR31987:SF1">
    <property type="entry name" value="GLUTAMINASE A"/>
    <property type="match status" value="1"/>
</dbReference>
<organism evidence="4 5">
    <name type="scientific">Paramarasmius palmivorus</name>
    <dbReference type="NCBI Taxonomy" id="297713"/>
    <lineage>
        <taxon>Eukaryota</taxon>
        <taxon>Fungi</taxon>
        <taxon>Dikarya</taxon>
        <taxon>Basidiomycota</taxon>
        <taxon>Agaricomycotina</taxon>
        <taxon>Agaricomycetes</taxon>
        <taxon>Agaricomycetidae</taxon>
        <taxon>Agaricales</taxon>
        <taxon>Marasmiineae</taxon>
        <taxon>Marasmiaceae</taxon>
        <taxon>Paramarasmius</taxon>
    </lineage>
</organism>
<feature type="chain" id="PRO_5043418280" description="Glutaminase A" evidence="1">
    <location>
        <begin position="22"/>
        <end position="577"/>
    </location>
</feature>
<evidence type="ECO:0000313" key="4">
    <source>
        <dbReference type="EMBL" id="KAK7047201.1"/>
    </source>
</evidence>
<dbReference type="InterPro" id="IPR008928">
    <property type="entry name" value="6-hairpin_glycosidase_sf"/>
</dbReference>
<evidence type="ECO:0000259" key="2">
    <source>
        <dbReference type="Pfam" id="PF16335"/>
    </source>
</evidence>
<dbReference type="SUPFAM" id="SSF48208">
    <property type="entry name" value="Six-hairpin glycosidases"/>
    <property type="match status" value="1"/>
</dbReference>
<dbReference type="Pfam" id="PF17168">
    <property type="entry name" value="DUF5127"/>
    <property type="match status" value="1"/>
</dbReference>
<dbReference type="InterPro" id="IPR012341">
    <property type="entry name" value="6hp_glycosidase-like_sf"/>
</dbReference>
<protein>
    <recommendedName>
        <fullName evidence="6">Glutaminase A</fullName>
    </recommendedName>
</protein>
<comment type="caution">
    <text evidence="4">The sequence shown here is derived from an EMBL/GenBank/DDBJ whole genome shotgun (WGS) entry which is preliminary data.</text>
</comment>
<feature type="signal peptide" evidence="1">
    <location>
        <begin position="1"/>
        <end position="21"/>
    </location>
</feature>
<dbReference type="InterPro" id="IPR033433">
    <property type="entry name" value="GtaA_N"/>
</dbReference>
<evidence type="ECO:0008006" key="6">
    <source>
        <dbReference type="Google" id="ProtNLM"/>
    </source>
</evidence>
<keyword evidence="1" id="KW-0732">Signal</keyword>
<name>A0AAW0D9T3_9AGAR</name>
<dbReference type="GO" id="GO:0003824">
    <property type="term" value="F:catalytic activity"/>
    <property type="evidence" value="ECO:0007669"/>
    <property type="project" value="UniProtKB-ARBA"/>
</dbReference>
<keyword evidence="5" id="KW-1185">Reference proteome</keyword>
<sequence length="577" mass="63807">MSFVSTLVLIFQLALITGSLAQSSFKPSAVPLAVRSPYLSSWLRTGQSDQTPNGWPTFWTMNRTLGLAGLVRVDGQPYIWMGNVVSSASKVQAATQRDLQITPTRTIFILEAGQLQLNPDDLALQSFPFSYIYLDARPLDGQSHSVQVHCDVSGEWLSSDDSKSIQWDTSEHDQITFHTATQQPGQTPHSDGHDNMAEDATLYLAGLSGSGVTWQTGNDTVVRDQFLVDGTLLNTRDTNFRAIADHWPVFGLSYDLGNVASNSATVAWALGLVRDPSINWNTHSNTQNYRPYFLSKYSSVKDALSAFLSDFSNAKQRSIDLDYRILSAARNVSANYADLVSLALRQTFGGIETAYAGESIGMFMKDIGNSQRIDPVEAIYASFPAFLYINATWNKYLLEPLLQYSEFSSNRVGYATPDLGNNYPIAGNVQVNALRQVEDSGSMLIMAWAHAKFTGDRSLLTTYYDTLKQWTETLIPRTLTPNGYMSVDGQDTANLTNLALKGILGVRAMAEISHSLGEDDDAQSYLDTARSYAQQWNNLAWSSDHFSSSYGRSGTWTMVYNLYADRLLGANFTSQDV</sequence>
<evidence type="ECO:0000259" key="3">
    <source>
        <dbReference type="Pfam" id="PF17168"/>
    </source>
</evidence>
<accession>A0AAW0D9T3</accession>
<feature type="domain" description="Glutaminase A central" evidence="2">
    <location>
        <begin position="333"/>
        <end position="576"/>
    </location>
</feature>
<dbReference type="Gene3D" id="1.50.10.10">
    <property type="match status" value="1"/>
</dbReference>
<proteinExistence type="predicted"/>
<dbReference type="InterPro" id="IPR052743">
    <property type="entry name" value="Glutaminase_GtaA"/>
</dbReference>
<dbReference type="InterPro" id="IPR032514">
    <property type="entry name" value="GtaA_central"/>
</dbReference>